<accession>A0AAD2FQ32</accession>
<dbReference type="GO" id="GO:0016491">
    <property type="term" value="F:oxidoreductase activity"/>
    <property type="evidence" value="ECO:0007669"/>
    <property type="project" value="InterPro"/>
</dbReference>
<organism evidence="3 4">
    <name type="scientific">Cylindrotheca closterium</name>
    <dbReference type="NCBI Taxonomy" id="2856"/>
    <lineage>
        <taxon>Eukaryota</taxon>
        <taxon>Sar</taxon>
        <taxon>Stramenopiles</taxon>
        <taxon>Ochrophyta</taxon>
        <taxon>Bacillariophyta</taxon>
        <taxon>Bacillariophyceae</taxon>
        <taxon>Bacillariophycidae</taxon>
        <taxon>Bacillariales</taxon>
        <taxon>Bacillariaceae</taxon>
        <taxon>Cylindrotheca</taxon>
    </lineage>
</organism>
<proteinExistence type="predicted"/>
<sequence length="249" mass="27564">MLFGSRKLQARIRASPRSLAYFLMCCHRSFTTTRVNALNIAVITGTTRTQGPPRPILGPRVASFITKSLEARGNTYTVVDPNSFELLDKPQFAYASSQVPAHLKDVQKILEDADAYVCVTPEYNHAPSPGLLNVLNHFGSSTFSFKPSAIVSYSAGQWGGTRAAIALRPILSELGCLPVSAMIHLPSAQEIFDEDGNPYENTEKWQNYTDRCFSQLEWWGTAAKKHKAETDPFDQSPSLQKDPSQRNAP</sequence>
<dbReference type="Gene3D" id="3.40.50.360">
    <property type="match status" value="1"/>
</dbReference>
<gene>
    <name evidence="3" type="ORF">CYCCA115_LOCUS11908</name>
</gene>
<feature type="region of interest" description="Disordered" evidence="1">
    <location>
        <begin position="227"/>
        <end position="249"/>
    </location>
</feature>
<dbReference type="PANTHER" id="PTHR30543:SF21">
    <property type="entry name" value="NAD(P)H-DEPENDENT FMN REDUCTASE LOT6"/>
    <property type="match status" value="1"/>
</dbReference>
<dbReference type="SUPFAM" id="SSF52218">
    <property type="entry name" value="Flavoproteins"/>
    <property type="match status" value="1"/>
</dbReference>
<dbReference type="EMBL" id="CAKOGP040001758">
    <property type="protein sequence ID" value="CAJ1949067.1"/>
    <property type="molecule type" value="Genomic_DNA"/>
</dbReference>
<evidence type="ECO:0000259" key="2">
    <source>
        <dbReference type="Pfam" id="PF03358"/>
    </source>
</evidence>
<name>A0AAD2FQ32_9STRA</name>
<dbReference type="GO" id="GO:0005829">
    <property type="term" value="C:cytosol"/>
    <property type="evidence" value="ECO:0007669"/>
    <property type="project" value="TreeGrafter"/>
</dbReference>
<dbReference type="Pfam" id="PF03358">
    <property type="entry name" value="FMN_red"/>
    <property type="match status" value="1"/>
</dbReference>
<dbReference type="InterPro" id="IPR050712">
    <property type="entry name" value="NAD(P)H-dep_reductase"/>
</dbReference>
<comment type="caution">
    <text evidence="3">The sequence shown here is derived from an EMBL/GenBank/DDBJ whole genome shotgun (WGS) entry which is preliminary data.</text>
</comment>
<dbReference type="Proteomes" id="UP001295423">
    <property type="component" value="Unassembled WGS sequence"/>
</dbReference>
<evidence type="ECO:0000313" key="4">
    <source>
        <dbReference type="Proteomes" id="UP001295423"/>
    </source>
</evidence>
<dbReference type="PANTHER" id="PTHR30543">
    <property type="entry name" value="CHROMATE REDUCTASE"/>
    <property type="match status" value="1"/>
</dbReference>
<feature type="compositionally biased region" description="Polar residues" evidence="1">
    <location>
        <begin position="233"/>
        <end position="249"/>
    </location>
</feature>
<dbReference type="InterPro" id="IPR029039">
    <property type="entry name" value="Flavoprotein-like_sf"/>
</dbReference>
<dbReference type="InterPro" id="IPR005025">
    <property type="entry name" value="FMN_Rdtase-like_dom"/>
</dbReference>
<protein>
    <recommendedName>
        <fullName evidence="2">NADPH-dependent FMN reductase-like domain-containing protein</fullName>
    </recommendedName>
</protein>
<reference evidence="3" key="1">
    <citation type="submission" date="2023-08" db="EMBL/GenBank/DDBJ databases">
        <authorList>
            <person name="Audoor S."/>
            <person name="Bilcke G."/>
        </authorList>
    </citation>
    <scope>NUCLEOTIDE SEQUENCE</scope>
</reference>
<evidence type="ECO:0000313" key="3">
    <source>
        <dbReference type="EMBL" id="CAJ1949067.1"/>
    </source>
</evidence>
<feature type="domain" description="NADPH-dependent FMN reductase-like" evidence="2">
    <location>
        <begin position="39"/>
        <end position="183"/>
    </location>
</feature>
<evidence type="ECO:0000256" key="1">
    <source>
        <dbReference type="SAM" id="MobiDB-lite"/>
    </source>
</evidence>
<dbReference type="GO" id="GO:0010181">
    <property type="term" value="F:FMN binding"/>
    <property type="evidence" value="ECO:0007669"/>
    <property type="project" value="TreeGrafter"/>
</dbReference>
<dbReference type="AlphaFoldDB" id="A0AAD2FQ32"/>
<keyword evidence="4" id="KW-1185">Reference proteome</keyword>